<feature type="compositionally biased region" description="Polar residues" evidence="1">
    <location>
        <begin position="588"/>
        <end position="601"/>
    </location>
</feature>
<protein>
    <submittedName>
        <fullName evidence="2">Uncharacterized protein</fullName>
    </submittedName>
</protein>
<feature type="compositionally biased region" description="Basic and acidic residues" evidence="1">
    <location>
        <begin position="721"/>
        <end position="740"/>
    </location>
</feature>
<feature type="region of interest" description="Disordered" evidence="1">
    <location>
        <begin position="382"/>
        <end position="444"/>
    </location>
</feature>
<dbReference type="OrthoDB" id="5404004at2759"/>
<reference evidence="2 3" key="1">
    <citation type="submission" date="2016-05" db="EMBL/GenBank/DDBJ databases">
        <title>A degradative enzymes factory behind the ericoid mycorrhizal symbiosis.</title>
        <authorList>
            <consortium name="DOE Joint Genome Institute"/>
            <person name="Martino E."/>
            <person name="Morin E."/>
            <person name="Grelet G."/>
            <person name="Kuo A."/>
            <person name="Kohler A."/>
            <person name="Daghino S."/>
            <person name="Barry K."/>
            <person name="Choi C."/>
            <person name="Cichocki N."/>
            <person name="Clum A."/>
            <person name="Copeland A."/>
            <person name="Hainaut M."/>
            <person name="Haridas S."/>
            <person name="Labutti K."/>
            <person name="Lindquist E."/>
            <person name="Lipzen A."/>
            <person name="Khouja H.-R."/>
            <person name="Murat C."/>
            <person name="Ohm R."/>
            <person name="Olson A."/>
            <person name="Spatafora J."/>
            <person name="Veneault-Fourrey C."/>
            <person name="Henrissat B."/>
            <person name="Grigoriev I."/>
            <person name="Martin F."/>
            <person name="Perotto S."/>
        </authorList>
    </citation>
    <scope>NUCLEOTIDE SEQUENCE [LARGE SCALE GENOMIC DNA]</scope>
    <source>
        <strain evidence="2 3">UAMH 7357</strain>
    </source>
</reference>
<feature type="compositionally biased region" description="Basic and acidic residues" evidence="1">
    <location>
        <begin position="77"/>
        <end position="87"/>
    </location>
</feature>
<feature type="region of interest" description="Disordered" evidence="1">
    <location>
        <begin position="557"/>
        <end position="642"/>
    </location>
</feature>
<organism evidence="2 3">
    <name type="scientific">Hyaloscypha hepaticicola</name>
    <dbReference type="NCBI Taxonomy" id="2082293"/>
    <lineage>
        <taxon>Eukaryota</taxon>
        <taxon>Fungi</taxon>
        <taxon>Dikarya</taxon>
        <taxon>Ascomycota</taxon>
        <taxon>Pezizomycotina</taxon>
        <taxon>Leotiomycetes</taxon>
        <taxon>Helotiales</taxon>
        <taxon>Hyaloscyphaceae</taxon>
        <taxon>Hyaloscypha</taxon>
    </lineage>
</organism>
<feature type="region of interest" description="Disordered" evidence="1">
    <location>
        <begin position="245"/>
        <end position="290"/>
    </location>
</feature>
<keyword evidence="3" id="KW-1185">Reference proteome</keyword>
<proteinExistence type="predicted"/>
<feature type="compositionally biased region" description="Polar residues" evidence="1">
    <location>
        <begin position="54"/>
        <end position="68"/>
    </location>
</feature>
<accession>A0A2J6QHK8</accession>
<feature type="region of interest" description="Disordered" evidence="1">
    <location>
        <begin position="482"/>
        <end position="507"/>
    </location>
</feature>
<feature type="region of interest" description="Disordered" evidence="1">
    <location>
        <begin position="54"/>
        <end position="87"/>
    </location>
</feature>
<evidence type="ECO:0000313" key="3">
    <source>
        <dbReference type="Proteomes" id="UP000235672"/>
    </source>
</evidence>
<name>A0A2J6QHK8_9HELO</name>
<feature type="compositionally biased region" description="Basic and acidic residues" evidence="1">
    <location>
        <begin position="260"/>
        <end position="275"/>
    </location>
</feature>
<dbReference type="AlphaFoldDB" id="A0A2J6QHK8"/>
<feature type="compositionally biased region" description="Low complexity" evidence="1">
    <location>
        <begin position="562"/>
        <end position="587"/>
    </location>
</feature>
<feature type="compositionally biased region" description="Polar residues" evidence="1">
    <location>
        <begin position="624"/>
        <end position="634"/>
    </location>
</feature>
<dbReference type="Proteomes" id="UP000235672">
    <property type="component" value="Unassembled WGS sequence"/>
</dbReference>
<dbReference type="STRING" id="1745343.A0A2J6QHK8"/>
<feature type="compositionally biased region" description="Low complexity" evidence="1">
    <location>
        <begin position="602"/>
        <end position="621"/>
    </location>
</feature>
<gene>
    <name evidence="2" type="ORF">NA56DRAFT_642039</name>
</gene>
<feature type="region of interest" description="Disordered" evidence="1">
    <location>
        <begin position="720"/>
        <end position="740"/>
    </location>
</feature>
<evidence type="ECO:0000313" key="2">
    <source>
        <dbReference type="EMBL" id="PMD25752.1"/>
    </source>
</evidence>
<feature type="region of interest" description="Disordered" evidence="1">
    <location>
        <begin position="107"/>
        <end position="138"/>
    </location>
</feature>
<sequence length="841" mass="91716">MFKQKSIWAQLGMGTKGRDGNGISAPVPVSEDVQAKNTGDARRELLMEFAPLSQDRSQLLQRPSTSAGPASCFTKRNNAEKRETKDDLHFNPLAAHGKRTTFYNFPLPGALPTPVTTPRSSPPPPKAEPARPSTPDSIEIAPVNMDPPPMEIGMALGSPAHPPTIHQPEPADAYHEYIRNSSPEHVDGSNDGSLISPPMLRRKTSRWKTLGGLFGGKKTTQSFYQLQPEVPQPPPIPVDHYVHFDENQQSDKSSIYRGRTTSERKSKKNKPDMKRANTAPLNFDLADQNRYQNQTPEITLEGKRLGDSGPTHTTHSGVLLDIDIPSIQMERYSIMFSGVLQKSGSSSTSSSLLARRQATLDKLKTVNEAIALKEQELYAATRQRTRRASSPQAKSPAFSLFPSTPSRAREPSPSPYCANLQRSNTSPAMLSPARPSFAPGPENDGHAQILAAAAEAATREDTEKRRVRAEVRIPNLRRKAPEPVKEAMQGPAPEETMDSPTIVSPNPKWSIEESRLTLDSPSDELEEFEVEDTYNPTLLLLKPVLPEPHWQMIAPVHGHVPTSSTSGSATSRSDHSTSTSASSIMTSPNVASPQPLKQSQGPPKGRARAATTTGAPPNTGRMRSATTSSASNIPHRNPHYIDEDEELRLKTAADVSIARQISVSRSQRQLLVPIRSALKQPKNSNLQNEQRDFPAPASGIGAISVGRVASPLGAVAVAAQEARERGENPLTDRRERSRPREIKTAERLVEGVKPITPTLVVVGNSRGEKEELWQGATQQHLAHSTPVCLAERRRGNNNGLAHLSTTGEIKVGLAVDAVQAKELQNRKSERVIVERISVASK</sequence>
<evidence type="ECO:0000256" key="1">
    <source>
        <dbReference type="SAM" id="MobiDB-lite"/>
    </source>
</evidence>
<dbReference type="EMBL" id="KZ613469">
    <property type="protein sequence ID" value="PMD25752.1"/>
    <property type="molecule type" value="Genomic_DNA"/>
</dbReference>